<keyword evidence="3" id="KW-1185">Reference proteome</keyword>
<dbReference type="Proteomes" id="UP001600888">
    <property type="component" value="Unassembled WGS sequence"/>
</dbReference>
<feature type="compositionally biased region" description="Low complexity" evidence="1">
    <location>
        <begin position="44"/>
        <end position="56"/>
    </location>
</feature>
<sequence length="181" mass="19394">MATATLCRGALRRTAAPLTLGLSSGLFLAHRQHQRHPVRLDALPASRPSSPATSRSVAESEEWLDPELIRQLSGGSLAGFLAGLVVSVFSKTLVLLTGLAIVTVQVSGPFLYGNTCARVLGSGPPRNRLSQVASRWGVDLLAMLKIRQRIDSSRVLSALNKNPTFKLAFGTTFALAAFMHF</sequence>
<organism evidence="2 3">
    <name type="scientific">Diaporthe vaccinii</name>
    <dbReference type="NCBI Taxonomy" id="105482"/>
    <lineage>
        <taxon>Eukaryota</taxon>
        <taxon>Fungi</taxon>
        <taxon>Dikarya</taxon>
        <taxon>Ascomycota</taxon>
        <taxon>Pezizomycotina</taxon>
        <taxon>Sordariomycetes</taxon>
        <taxon>Sordariomycetidae</taxon>
        <taxon>Diaporthales</taxon>
        <taxon>Diaporthaceae</taxon>
        <taxon>Diaporthe</taxon>
        <taxon>Diaporthe eres species complex</taxon>
    </lineage>
</organism>
<evidence type="ECO:0000256" key="1">
    <source>
        <dbReference type="SAM" id="MobiDB-lite"/>
    </source>
</evidence>
<proteinExistence type="predicted"/>
<gene>
    <name evidence="2" type="ORF">FJTKL_02922</name>
</gene>
<accession>A0ABR4F338</accession>
<evidence type="ECO:0000313" key="2">
    <source>
        <dbReference type="EMBL" id="KAL2289111.1"/>
    </source>
</evidence>
<evidence type="ECO:0008006" key="4">
    <source>
        <dbReference type="Google" id="ProtNLM"/>
    </source>
</evidence>
<dbReference type="EMBL" id="JBAWTH010000014">
    <property type="protein sequence ID" value="KAL2289111.1"/>
    <property type="molecule type" value="Genomic_DNA"/>
</dbReference>
<comment type="caution">
    <text evidence="2">The sequence shown here is derived from an EMBL/GenBank/DDBJ whole genome shotgun (WGS) entry which is preliminary data.</text>
</comment>
<name>A0ABR4F338_9PEZI</name>
<protein>
    <recommendedName>
        <fullName evidence="4">FUN14 family protein</fullName>
    </recommendedName>
</protein>
<reference evidence="2 3" key="1">
    <citation type="submission" date="2024-03" db="EMBL/GenBank/DDBJ databases">
        <title>A high-quality draft genome sequence of Diaporthe vaccinii, a causative agent of upright dieback and viscid rot disease in cranberry plants.</title>
        <authorList>
            <person name="Sarrasin M."/>
            <person name="Lang B.F."/>
            <person name="Burger G."/>
        </authorList>
    </citation>
    <scope>NUCLEOTIDE SEQUENCE [LARGE SCALE GENOMIC DNA]</scope>
    <source>
        <strain evidence="2 3">IS7</strain>
    </source>
</reference>
<feature type="region of interest" description="Disordered" evidence="1">
    <location>
        <begin position="39"/>
        <end position="59"/>
    </location>
</feature>
<evidence type="ECO:0000313" key="3">
    <source>
        <dbReference type="Proteomes" id="UP001600888"/>
    </source>
</evidence>